<proteinExistence type="predicted"/>
<dbReference type="Gene3D" id="1.40.20.10">
    <property type="entry name" value="CHAD domain"/>
    <property type="match status" value="1"/>
</dbReference>
<dbReference type="Pfam" id="PF05235">
    <property type="entry name" value="CHAD"/>
    <property type="match status" value="1"/>
</dbReference>
<dbReference type="PANTHER" id="PTHR39339">
    <property type="entry name" value="SLR1444 PROTEIN"/>
    <property type="match status" value="1"/>
</dbReference>
<accession>A0A4R4AIK9</accession>
<organism evidence="2 3">
    <name type="scientific">Marichromatium gracile</name>
    <name type="common">Chromatium gracile</name>
    <dbReference type="NCBI Taxonomy" id="1048"/>
    <lineage>
        <taxon>Bacteria</taxon>
        <taxon>Pseudomonadati</taxon>
        <taxon>Pseudomonadota</taxon>
        <taxon>Gammaproteobacteria</taxon>
        <taxon>Chromatiales</taxon>
        <taxon>Chromatiaceae</taxon>
        <taxon>Marichromatium</taxon>
    </lineage>
</organism>
<dbReference type="EMBL" id="SMDC01000002">
    <property type="protein sequence ID" value="TCW38576.1"/>
    <property type="molecule type" value="Genomic_DNA"/>
</dbReference>
<dbReference type="InterPro" id="IPR038186">
    <property type="entry name" value="CHAD_dom_sf"/>
</dbReference>
<protein>
    <submittedName>
        <fullName evidence="2">CHAD domain-containing protein</fullName>
    </submittedName>
</protein>
<comment type="caution">
    <text evidence="2">The sequence shown here is derived from an EMBL/GenBank/DDBJ whole genome shotgun (WGS) entry which is preliminary data.</text>
</comment>
<evidence type="ECO:0000313" key="2">
    <source>
        <dbReference type="EMBL" id="TCW38576.1"/>
    </source>
</evidence>
<evidence type="ECO:0000313" key="3">
    <source>
        <dbReference type="Proteomes" id="UP000295247"/>
    </source>
</evidence>
<evidence type="ECO:0000259" key="1">
    <source>
        <dbReference type="PROSITE" id="PS51708"/>
    </source>
</evidence>
<dbReference type="SMART" id="SM00880">
    <property type="entry name" value="CHAD"/>
    <property type="match status" value="1"/>
</dbReference>
<dbReference type="PANTHER" id="PTHR39339:SF1">
    <property type="entry name" value="CHAD DOMAIN-CONTAINING PROTEIN"/>
    <property type="match status" value="1"/>
</dbReference>
<name>A0A4R4AIK9_MARGR</name>
<dbReference type="AlphaFoldDB" id="A0A4R4AIK9"/>
<feature type="domain" description="CHAD" evidence="1">
    <location>
        <begin position="218"/>
        <end position="507"/>
    </location>
</feature>
<reference evidence="2 3" key="1">
    <citation type="submission" date="2019-03" db="EMBL/GenBank/DDBJ databases">
        <title>Genomic Encyclopedia of Type Strains, Phase IV (KMG-IV): sequencing the most valuable type-strain genomes for metagenomic binning, comparative biology and taxonomic classification.</title>
        <authorList>
            <person name="Goeker M."/>
        </authorList>
    </citation>
    <scope>NUCLEOTIDE SEQUENCE [LARGE SCALE GENOMIC DNA]</scope>
    <source>
        <strain evidence="2 3">DSM 203</strain>
    </source>
</reference>
<dbReference type="Proteomes" id="UP000295247">
    <property type="component" value="Unassembled WGS sequence"/>
</dbReference>
<gene>
    <name evidence="2" type="ORF">EDC29_102472</name>
</gene>
<dbReference type="RefSeq" id="WP_132228911.1">
    <property type="nucleotide sequence ID" value="NZ_NRRH01000040.1"/>
</dbReference>
<dbReference type="PROSITE" id="PS51708">
    <property type="entry name" value="CHAD"/>
    <property type="match status" value="1"/>
</dbReference>
<dbReference type="InterPro" id="IPR007899">
    <property type="entry name" value="CHAD_dom"/>
</dbReference>
<sequence>MRESESDDYLLPADVSLARLETWVRGQGRLAPSSTESTRRIHYDTFDWAVHGDGAMLACQGRGPRWHLIRLPLDPRERQLVLELDAPPDFPAHLPAGALRERLLGCCGGRRLLPLIQLDTQAEIHRVLGDDDHTLLRFAIERTRYRDPNGAAAGALAPRLRVLPGQGARRQRERLIDGLERTLALRPARVSVVVEALAAIGRYPGDYSSKLDLDIAPETRAEEAARAVLRELLGTLEANVEGAREAIDPEFLHDLRVATRRTRSALGQFGAIFPETRLRPFREGFAWLQRVTGPVRDLDVQLEQFAHQRAGLPEALRGALDPLGERLHADHAAAQRALADELGGETCARLLADWHDFLDTPLAPEALGPAARRPVKAVVDARLRRLARQVLREGAAIGVDSPPEALHALRKRCKKLRYMMEFFHSLYPRREIRKAIRQTKDLLDNLGGFQDRAVQAERLRLLARRMFEAGEADSDTLLAIGALVGQLLAQQQGDRAAFDEVFGAFRAKSSRARLKALFGG</sequence>